<evidence type="ECO:0008006" key="4">
    <source>
        <dbReference type="Google" id="ProtNLM"/>
    </source>
</evidence>
<dbReference type="STRING" id="84724.SAMN04488564_102159"/>
<proteinExistence type="predicted"/>
<accession>A0A1I6DB56</accession>
<keyword evidence="3" id="KW-1185">Reference proteome</keyword>
<dbReference type="AlphaFoldDB" id="A0A1I6DB56"/>
<protein>
    <recommendedName>
        <fullName evidence="4">Peptidase inhibitor family I36</fullName>
    </recommendedName>
</protein>
<organism evidence="2 3">
    <name type="scientific">Lentzea waywayandensis</name>
    <dbReference type="NCBI Taxonomy" id="84724"/>
    <lineage>
        <taxon>Bacteria</taxon>
        <taxon>Bacillati</taxon>
        <taxon>Actinomycetota</taxon>
        <taxon>Actinomycetes</taxon>
        <taxon>Pseudonocardiales</taxon>
        <taxon>Pseudonocardiaceae</taxon>
        <taxon>Lentzea</taxon>
    </lineage>
</organism>
<sequence length="166" mass="17651">MSRLGFRLRRMAATALGVAVVAMTVIAPAAAADRPAAAAAVITPPTVTAGQPTVQGCCSYVANASTLPIAAYKHWTCNHGTTGTADTRCANPGGTSRWVHEGGNTPVYEDWDVLRIDAGWCYRVRLTVPFNTWTVTYNRIGLGHTYVKVEDWGTATVLAQATGRCP</sequence>
<keyword evidence="1" id="KW-0732">Signal</keyword>
<name>A0A1I6DB56_9PSEU</name>
<feature type="chain" id="PRO_5011739819" description="Peptidase inhibitor family I36" evidence="1">
    <location>
        <begin position="32"/>
        <end position="166"/>
    </location>
</feature>
<evidence type="ECO:0000313" key="2">
    <source>
        <dbReference type="EMBL" id="SFR02690.1"/>
    </source>
</evidence>
<evidence type="ECO:0000313" key="3">
    <source>
        <dbReference type="Proteomes" id="UP000198583"/>
    </source>
</evidence>
<reference evidence="3" key="1">
    <citation type="submission" date="2016-10" db="EMBL/GenBank/DDBJ databases">
        <authorList>
            <person name="Varghese N."/>
            <person name="Submissions S."/>
        </authorList>
    </citation>
    <scope>NUCLEOTIDE SEQUENCE [LARGE SCALE GENOMIC DNA]</scope>
    <source>
        <strain evidence="3">DSM 44232</strain>
    </source>
</reference>
<feature type="signal peptide" evidence="1">
    <location>
        <begin position="1"/>
        <end position="31"/>
    </location>
</feature>
<gene>
    <name evidence="2" type="ORF">SAMN04488564_102159</name>
</gene>
<dbReference type="Proteomes" id="UP000198583">
    <property type="component" value="Unassembled WGS sequence"/>
</dbReference>
<dbReference type="EMBL" id="FOYL01000002">
    <property type="protein sequence ID" value="SFR02690.1"/>
    <property type="molecule type" value="Genomic_DNA"/>
</dbReference>
<evidence type="ECO:0000256" key="1">
    <source>
        <dbReference type="SAM" id="SignalP"/>
    </source>
</evidence>